<dbReference type="InterPro" id="IPR006195">
    <property type="entry name" value="aa-tRNA-synth_II"/>
</dbReference>
<keyword evidence="2" id="KW-0547">Nucleotide-binding</keyword>
<dbReference type="RefSeq" id="XP_007802155.1">
    <property type="nucleotide sequence ID" value="XM_007803964.1"/>
</dbReference>
<dbReference type="Proteomes" id="UP000019373">
    <property type="component" value="Unassembled WGS sequence"/>
</dbReference>
<evidence type="ECO:0000259" key="7">
    <source>
        <dbReference type="PROSITE" id="PS50862"/>
    </source>
</evidence>
<dbReference type="PANTHER" id="PTHR22594">
    <property type="entry name" value="ASPARTYL/LYSYL-TRNA SYNTHETASE"/>
    <property type="match status" value="1"/>
</dbReference>
<dbReference type="Gene3D" id="3.30.930.10">
    <property type="entry name" value="Bira Bifunctional Protein, Domain 2"/>
    <property type="match status" value="1"/>
</dbReference>
<dbReference type="GO" id="GO:0006421">
    <property type="term" value="P:asparaginyl-tRNA aminoacylation"/>
    <property type="evidence" value="ECO:0007669"/>
    <property type="project" value="TreeGrafter"/>
</dbReference>
<keyword evidence="4" id="KW-0648">Protein biosynthesis</keyword>
<reference evidence="9" key="1">
    <citation type="journal article" date="2014" name="BMC Genomics">
        <title>Genome characteristics reveal the impact of lichenization on lichen-forming fungus Endocarpon pusillum Hedwig (Verrucariales, Ascomycota).</title>
        <authorList>
            <person name="Wang Y.-Y."/>
            <person name="Liu B."/>
            <person name="Zhang X.-Y."/>
            <person name="Zhou Q.-M."/>
            <person name="Zhang T."/>
            <person name="Li H."/>
            <person name="Yu Y.-F."/>
            <person name="Zhang X.-L."/>
            <person name="Hao X.-Y."/>
            <person name="Wang M."/>
            <person name="Wang L."/>
            <person name="Wei J.-C."/>
        </authorList>
    </citation>
    <scope>NUCLEOTIDE SEQUENCE [LARGE SCALE GENOMIC DNA]</scope>
    <source>
        <strain evidence="9">Z07020 / HMAS-L-300199</strain>
    </source>
</reference>
<dbReference type="CDD" id="cd04318">
    <property type="entry name" value="EcAsnRS_like_N"/>
    <property type="match status" value="1"/>
</dbReference>
<organism evidence="8 9">
    <name type="scientific">Endocarpon pusillum (strain Z07020 / HMAS-L-300199)</name>
    <name type="common">Lichen-forming fungus</name>
    <dbReference type="NCBI Taxonomy" id="1263415"/>
    <lineage>
        <taxon>Eukaryota</taxon>
        <taxon>Fungi</taxon>
        <taxon>Dikarya</taxon>
        <taxon>Ascomycota</taxon>
        <taxon>Pezizomycotina</taxon>
        <taxon>Eurotiomycetes</taxon>
        <taxon>Chaetothyriomycetidae</taxon>
        <taxon>Verrucariales</taxon>
        <taxon>Verrucariaceae</taxon>
        <taxon>Endocarpon</taxon>
    </lineage>
</organism>
<feature type="region of interest" description="Disordered" evidence="6">
    <location>
        <begin position="66"/>
        <end position="89"/>
    </location>
</feature>
<dbReference type="InterPro" id="IPR012340">
    <property type="entry name" value="NA-bd_OB-fold"/>
</dbReference>
<evidence type="ECO:0000256" key="1">
    <source>
        <dbReference type="ARBA" id="ARBA00022598"/>
    </source>
</evidence>
<dbReference type="Pfam" id="PF01336">
    <property type="entry name" value="tRNA_anti-codon"/>
    <property type="match status" value="1"/>
</dbReference>
<dbReference type="GeneID" id="19237251"/>
<dbReference type="PROSITE" id="PS50862">
    <property type="entry name" value="AA_TRNA_LIGASE_II"/>
    <property type="match status" value="1"/>
</dbReference>
<dbReference type="AlphaFoldDB" id="U1HPJ1"/>
<dbReference type="Gene3D" id="2.40.50.140">
    <property type="entry name" value="Nucleic acid-binding proteins"/>
    <property type="match status" value="1"/>
</dbReference>
<dbReference type="HOGENOM" id="CLU_004553_2_0_1"/>
<dbReference type="InterPro" id="IPR045864">
    <property type="entry name" value="aa-tRNA-synth_II/BPL/LPL"/>
</dbReference>
<dbReference type="InterPro" id="IPR004364">
    <property type="entry name" value="Aa-tRNA-synt_II"/>
</dbReference>
<protein>
    <recommendedName>
        <fullName evidence="7">Aminoacyl-transfer RNA synthetases class-II family profile domain-containing protein</fullName>
    </recommendedName>
</protein>
<keyword evidence="1" id="KW-0436">Ligase</keyword>
<evidence type="ECO:0000256" key="4">
    <source>
        <dbReference type="ARBA" id="ARBA00022917"/>
    </source>
</evidence>
<evidence type="ECO:0000313" key="9">
    <source>
        <dbReference type="Proteomes" id="UP000019373"/>
    </source>
</evidence>
<dbReference type="GO" id="GO:0005739">
    <property type="term" value="C:mitochondrion"/>
    <property type="evidence" value="ECO:0007669"/>
    <property type="project" value="TreeGrafter"/>
</dbReference>
<dbReference type="SUPFAM" id="SSF55681">
    <property type="entry name" value="Class II aaRS and biotin synthetases"/>
    <property type="match status" value="1"/>
</dbReference>
<dbReference type="GO" id="GO:0005524">
    <property type="term" value="F:ATP binding"/>
    <property type="evidence" value="ECO:0007669"/>
    <property type="project" value="UniProtKB-KW"/>
</dbReference>
<dbReference type="EMBL" id="KE721111">
    <property type="protein sequence ID" value="ERF72310.1"/>
    <property type="molecule type" value="Genomic_DNA"/>
</dbReference>
<dbReference type="Pfam" id="PF00152">
    <property type="entry name" value="tRNA-synt_2"/>
    <property type="match status" value="1"/>
</dbReference>
<dbReference type="PANTHER" id="PTHR22594:SF34">
    <property type="entry name" value="ASPARAGINE--TRNA LIGASE, MITOCHONDRIAL-RELATED"/>
    <property type="match status" value="1"/>
</dbReference>
<evidence type="ECO:0000313" key="8">
    <source>
        <dbReference type="EMBL" id="ERF72310.1"/>
    </source>
</evidence>
<name>U1HPJ1_ENDPU</name>
<feature type="compositionally biased region" description="Polar residues" evidence="6">
    <location>
        <begin position="68"/>
        <end position="82"/>
    </location>
</feature>
<feature type="domain" description="Aminoacyl-transfer RNA synthetases class-II family profile" evidence="7">
    <location>
        <begin position="243"/>
        <end position="619"/>
    </location>
</feature>
<keyword evidence="3" id="KW-0067">ATP-binding</keyword>
<evidence type="ECO:0000256" key="6">
    <source>
        <dbReference type="SAM" id="MobiDB-lite"/>
    </source>
</evidence>
<dbReference type="GO" id="GO:0004816">
    <property type="term" value="F:asparagine-tRNA ligase activity"/>
    <property type="evidence" value="ECO:0007669"/>
    <property type="project" value="TreeGrafter"/>
</dbReference>
<accession>U1HPJ1</accession>
<sequence>MLWRALPSRIFQASNTSTTLRSGGSIAFWTPWKLRGISTTTPLREIQSEAQSEDDTSIKDKLRMVQVGDSSQSQPRQPTIPQSKPPPRHVSYTRCAKLLAPDNPYANQKVSVSGMIKSIRKQKHGAFAHFTDGSCFQAIQVVLDPELAAPLNTGTCLRTSGTWTASPAKGQSHELRADDIRIYGVSDPETYPIQKKYHSPEFLRTVPHLRMRTPFHSFLARFRSGCASFLNTYMSYASQKGGGFVQVQPPIITSSDCEGAGEVFTLVSNAGASTLEQDQEQGAKPSPTTFFRTPRYLTVSSQLHLEAYAADLRNVWSLSPTFRAEKSDTPRHLAEFYMLEVEVSYANSVRTLTGLVEHLIKTLVYRLKKTPHYPDLLLAARASHEEKAEEKAEEIEERWRVISGGRWKSASYSYCINRLKEAAEADASLFERHPKYGSSLYLEHEKWIVKNIGKGRPIFVTHYPRAIKPFYMAPSTMAIDHISYPNYRPPGDSRDIFDDTETGKDTVACFDLLMPFGVSEIAGGSLREHRLENLIQNMREDGMLKPKAPLASADHVTDPAHKDNVDAYPFLEPGESLGSLKWYADLRRYGTMPHGGFGIGWDRLIAYLTGVHNLRDVVPFPRSFGRADC</sequence>
<dbReference type="eggNOG" id="KOG0554">
    <property type="taxonomic scope" value="Eukaryota"/>
</dbReference>
<dbReference type="GO" id="GO:0003676">
    <property type="term" value="F:nucleic acid binding"/>
    <property type="evidence" value="ECO:0007669"/>
    <property type="project" value="InterPro"/>
</dbReference>
<dbReference type="OrthoDB" id="43906at2759"/>
<keyword evidence="9" id="KW-1185">Reference proteome</keyword>
<proteinExistence type="predicted"/>
<evidence type="ECO:0000256" key="2">
    <source>
        <dbReference type="ARBA" id="ARBA00022741"/>
    </source>
</evidence>
<evidence type="ECO:0000256" key="5">
    <source>
        <dbReference type="ARBA" id="ARBA00023146"/>
    </source>
</evidence>
<evidence type="ECO:0000256" key="3">
    <source>
        <dbReference type="ARBA" id="ARBA00022840"/>
    </source>
</evidence>
<dbReference type="SUPFAM" id="SSF50249">
    <property type="entry name" value="Nucleic acid-binding proteins"/>
    <property type="match status" value="1"/>
</dbReference>
<keyword evidence="5" id="KW-0030">Aminoacyl-tRNA synthetase</keyword>
<dbReference type="InterPro" id="IPR002312">
    <property type="entry name" value="Asp/Asn-tRNA-synth_IIb"/>
</dbReference>
<dbReference type="InterPro" id="IPR004365">
    <property type="entry name" value="NA-bd_OB_tRNA"/>
</dbReference>
<gene>
    <name evidence="8" type="ORF">EPUS_02197</name>
</gene>
<dbReference type="OMA" id="PRFPGQC"/>
<dbReference type="PRINTS" id="PR01042">
    <property type="entry name" value="TRNASYNTHASP"/>
</dbReference>